<dbReference type="AlphaFoldDB" id="A0A226MET0"/>
<evidence type="ECO:0000313" key="2">
    <source>
        <dbReference type="EMBL" id="OXB53817.1"/>
    </source>
</evidence>
<dbReference type="STRING" id="9009.A0A226MET0"/>
<gene>
    <name evidence="2" type="ORF">ASZ78_004208</name>
</gene>
<evidence type="ECO:0000313" key="3">
    <source>
        <dbReference type="Proteomes" id="UP000198323"/>
    </source>
</evidence>
<reference evidence="2 3" key="1">
    <citation type="submission" date="2016-07" db="EMBL/GenBank/DDBJ databases">
        <title>Disparate Historic Effective Population Sizes Predicted by Modern Levels of Genome Diversity for the Scaled Quail (Callipepla squamata) and the Northern Bobwhite (Colinus virginianus): Inferences from First and Second Generation Draft Genome Assemblies for Sympatric New World Quail.</title>
        <authorList>
            <person name="Oldeschulte D.L."/>
            <person name="Halley Y.A."/>
            <person name="Bhattarai E.K."/>
            <person name="Brashear W.A."/>
            <person name="Hill J."/>
            <person name="Metz R.P."/>
            <person name="Johnson C.D."/>
            <person name="Rollins D."/>
            <person name="Peterson M.J."/>
            <person name="Bickhart D.M."/>
            <person name="Decker J.E."/>
            <person name="Seabury C.M."/>
        </authorList>
    </citation>
    <scope>NUCLEOTIDE SEQUENCE [LARGE SCALE GENOMIC DNA]</scope>
    <source>
        <strain evidence="2 3">Texas</strain>
        <tissue evidence="2">Leg muscle</tissue>
    </source>
</reference>
<protein>
    <submittedName>
        <fullName evidence="2">Uncharacterized protein</fullName>
    </submittedName>
</protein>
<feature type="region of interest" description="Disordered" evidence="1">
    <location>
        <begin position="1"/>
        <end position="35"/>
    </location>
</feature>
<dbReference type="Proteomes" id="UP000198323">
    <property type="component" value="Unassembled WGS sequence"/>
</dbReference>
<feature type="compositionally biased region" description="Basic and acidic residues" evidence="1">
    <location>
        <begin position="20"/>
        <end position="31"/>
    </location>
</feature>
<comment type="caution">
    <text evidence="2">The sequence shown here is derived from an EMBL/GenBank/DDBJ whole genome shotgun (WGS) entry which is preliminary data.</text>
</comment>
<name>A0A226MET0_CALSU</name>
<sequence length="133" mass="14054">MCTSLGKPKDNTKTLLGSRGNDDGVKSRAGDQDPGTDMTLTCPKHMMCAFLTCVSCDRSAHTTDTMPNGGCGCCGGNNNNNYTVCCYSSPRCCKTPCCYPSQYCCSMPCCMPMTCCYTLSNNNSNSGCCGCGN</sequence>
<proteinExistence type="predicted"/>
<keyword evidence="3" id="KW-1185">Reference proteome</keyword>
<evidence type="ECO:0000256" key="1">
    <source>
        <dbReference type="SAM" id="MobiDB-lite"/>
    </source>
</evidence>
<dbReference type="EMBL" id="MCFN01001059">
    <property type="protein sequence ID" value="OXB53817.1"/>
    <property type="molecule type" value="Genomic_DNA"/>
</dbReference>
<organism evidence="2 3">
    <name type="scientific">Callipepla squamata</name>
    <name type="common">Scaled quail</name>
    <dbReference type="NCBI Taxonomy" id="9009"/>
    <lineage>
        <taxon>Eukaryota</taxon>
        <taxon>Metazoa</taxon>
        <taxon>Chordata</taxon>
        <taxon>Craniata</taxon>
        <taxon>Vertebrata</taxon>
        <taxon>Euteleostomi</taxon>
        <taxon>Archelosauria</taxon>
        <taxon>Archosauria</taxon>
        <taxon>Dinosauria</taxon>
        <taxon>Saurischia</taxon>
        <taxon>Theropoda</taxon>
        <taxon>Coelurosauria</taxon>
        <taxon>Aves</taxon>
        <taxon>Neognathae</taxon>
        <taxon>Galloanserae</taxon>
        <taxon>Galliformes</taxon>
        <taxon>Odontophoridae</taxon>
        <taxon>Callipepla</taxon>
    </lineage>
</organism>
<accession>A0A226MET0</accession>